<feature type="domain" description="TOG" evidence="9">
    <location>
        <begin position="653"/>
        <end position="885"/>
    </location>
</feature>
<feature type="compositionally biased region" description="Low complexity" evidence="8">
    <location>
        <begin position="2240"/>
        <end position="2256"/>
    </location>
</feature>
<dbReference type="GO" id="GO:0099070">
    <property type="term" value="C:static microtubule bundle"/>
    <property type="evidence" value="ECO:0007669"/>
    <property type="project" value="UniProtKB-ARBA"/>
</dbReference>
<evidence type="ECO:0000256" key="8">
    <source>
        <dbReference type="SAM" id="MobiDB-lite"/>
    </source>
</evidence>
<feature type="region of interest" description="Disordered" evidence="8">
    <location>
        <begin position="1587"/>
        <end position="1610"/>
    </location>
</feature>
<feature type="compositionally biased region" description="Low complexity" evidence="8">
    <location>
        <begin position="1212"/>
        <end position="1234"/>
    </location>
</feature>
<dbReference type="GO" id="GO:0000022">
    <property type="term" value="P:mitotic spindle elongation"/>
    <property type="evidence" value="ECO:0007669"/>
    <property type="project" value="UniProtKB-ARBA"/>
</dbReference>
<sequence length="2288" mass="241144">MADEEDHSALPLEQRLVHKIWKVRAGAYNDLAAELRRLDPDVDMATFSNYESYLGKMIVDANMAAQEAAMSAAIAYVQYAPSPVRRREELVAGVVAKGLSSTKAGTRASSVELLLMLSEVDTPGPVVAGVLEGFDAKQPKAVAAAVTAIRDIVHAFGIGSVGLKPLLKALAKPFAHRDNSVRAEAQQLAVELYRWVGQAIVPSLHDLPPVLLKDLESQFAAVAGDPPPKQTRLLRSQQLQQQQQQGEEEVRTGPGAGSGAVGAQDDDGGGDAAGPAPGIDPWDLADPVDIAAKLPDDFHTLIVSSKWKERKEAAEQLHDALKKTVRLKMSASTGDAIHELGKKVGDININVATLVIQCLGRFASGLRGAFGPYVQSTLPALVERSKERKQTVIDAIRTTTDAYFAAIECDLPAIGDHYFTGAMHKNPQTRAEAHHFLRRCFAAVPTRPARSALQRYADQLKAGLDDGDAGVRDAAAECLGTLSKLALERDAAALLEGIDKIKMDKVNEYAGQATVCARAAPKPAPAKPAPPRPAGARPAQRAQAPGRAPAAATNGAAAAAGLGANMPPHLRKKLEASAQTVALKKAQREGRVPEAPPPAAPAPSPKRAAPAPPPKRAPPRKTTPAAAPAAAARGKADASARETVRMRYSGDDDIDTAVADALPAAVLAGAASAQWKDRVEAMDQLLAFLQDEAARGAGVHSELVVRQLARRPGWRESNFQVTARAFQIIAWMAGDDAVEFTAGAAALCVPALVDRLGDIKLKTPASDALVAIAERFSLRMIVNMALEPIGAQKSPKVVADCLAWLDTQLVDFGIAGLPLRPMVGMVRTAGLLSNNAQTRARAVALVGTLRRAVGPGVMDLLSDLNPQLVQLLEAEFDRIGSQPLPEPTHTQGSLGAVGGAAAASAGGDSSGGAAAASDDPMDELVPRQDLNALVGPAIYRKLGDANWKERKAALEAIQAALEGARHRVQPAISGDLYTALKQRLQDPNKNLIAVALMVLAMLSAASGSAQVPNIRIVALATMHCLADKKPQLRTAALAALTAWADANAATIDQAILPAVPTALGDTSPELRASLLAWIADTLGARQRTGLRLPDLSALVTPLFACLQDRSADVRKHATRVLALTVASCGFEAVHDACALQLRGAARDTVAPAIEELRNTLGTSAGSSAAGGAADMGPLRRASAVPARARPGASDRAPSPAAEPVMTASELLGRSGSSARPGVARAAPSGASGPGMLRRPLAVRRPVSARPGAAPAGSSDGSRPASSLRGAPPAQSMAAQLARMSPEELERLPPLLDHDPRAKEQRARRDMAAAPQGMTRWAQLGDAAVRGELEQQLREQAAAHFNPLLMRQLFATGHHRDRECLAGLTALEEVVSIPSLAQQRFGLPLMADADEDSLAARLAAHLDLLLKYISIRMYEGSTHTLLKSLDLLERLVGLVEAPWSDYEAQAVVPALVARLGDAKEAVRARARRLLTQLVTHLYPATKLFTMLLELGVVNRANARVRQEALDCICFLVRERTAGLGLGAVCAQPARAVPVIAQSVGDRDSNVRSAALAVLVAVGEQLPGGAAELWRLCGRMPERERSMLEERLKRSSLATAAPAAPERPASRSTVLPAIRARLAQHSAAAGAAPGIGLRPASGLGRAVAAPVSRLSRPLPPATAGEAVGGMPRLGVAAGGARPMFSLDFDNLSLPSYSSATAEQLGAGRGQTPAAAASPGPPLVEPSERASHYAIGYGAGRSGRMQSALPGGGDIGSYQADPAMPAGDSEREWLVAAAVADLRREEPRAAESAIERLQAALDTSGPALTHMRRSVGDICTAVTGPLRWAYSTTDTSPLEALRARMRKATVGLLIGIFSDARLAPWVPQVAVQVVLDELMQRLADPLLCANQWSPDHSHDGIPNGDQLVKAVNSLMLKILDRADRTAVYVSLIRILDAGNRDPVPATPQTDDQIVRSTVVDVVMKCLWRISKYLTEEVQAQFGPHLASGAPVPEHVASPAIGDSALSHAIHVDAVLRVSEQFFVHIPGSVWRRCADRQHWMFGDLPRRTVKTISHSLAVVLRGHIWQFAGPLVGEAMRQRPGMLALPYVAQQQEPQLAAWADDAHAKMARASETWEYLCRALQSVGEPQDRPTPSQMLALVRSAVDPAPVERSPLLGGSPRLSYLHTLPAAERARSPVSGTPSRLFQAGSPAHATSAAPCTTTSSAASHADRLKALRERIGASQQPAAALPAISSAPRSPVPTAPATASMSPPPSASAAADTLQHPAPSRPANMDEIRQRIALMRSSLRSQK</sequence>
<evidence type="ECO:0000313" key="10">
    <source>
        <dbReference type="EMBL" id="KAJ1736301.1"/>
    </source>
</evidence>
<dbReference type="InterPro" id="IPR034085">
    <property type="entry name" value="TOG"/>
</dbReference>
<dbReference type="Gene3D" id="1.25.10.10">
    <property type="entry name" value="Leucine-rich Repeat Variant"/>
    <property type="match status" value="5"/>
</dbReference>
<evidence type="ECO:0000256" key="2">
    <source>
        <dbReference type="ARBA" id="ARBA00009549"/>
    </source>
</evidence>
<keyword evidence="4" id="KW-0132">Cell division</keyword>
<dbReference type="GO" id="GO:0051301">
    <property type="term" value="P:cell division"/>
    <property type="evidence" value="ECO:0007669"/>
    <property type="project" value="UniProtKB-KW"/>
</dbReference>
<feature type="compositionally biased region" description="Low complexity" evidence="8">
    <location>
        <begin position="1593"/>
        <end position="1610"/>
    </location>
</feature>
<feature type="region of interest" description="Disordered" evidence="8">
    <location>
        <begin position="1162"/>
        <end position="1306"/>
    </location>
</feature>
<feature type="compositionally biased region" description="Low complexity" evidence="8">
    <location>
        <begin position="2186"/>
        <end position="2204"/>
    </location>
</feature>
<dbReference type="InterPro" id="IPR016024">
    <property type="entry name" value="ARM-type_fold"/>
</dbReference>
<evidence type="ECO:0000313" key="11">
    <source>
        <dbReference type="Proteomes" id="UP001143981"/>
    </source>
</evidence>
<keyword evidence="7" id="KW-0206">Cytoskeleton</keyword>
<reference evidence="10" key="1">
    <citation type="submission" date="2022-07" db="EMBL/GenBank/DDBJ databases">
        <title>Phylogenomic reconstructions and comparative analyses of Kickxellomycotina fungi.</title>
        <authorList>
            <person name="Reynolds N.K."/>
            <person name="Stajich J.E."/>
            <person name="Barry K."/>
            <person name="Grigoriev I.V."/>
            <person name="Crous P."/>
            <person name="Smith M.E."/>
        </authorList>
    </citation>
    <scope>NUCLEOTIDE SEQUENCE</scope>
    <source>
        <strain evidence="10">BCRC 34381</strain>
    </source>
</reference>
<feature type="compositionally biased region" description="Low complexity" evidence="8">
    <location>
        <begin position="1242"/>
        <end position="1266"/>
    </location>
</feature>
<dbReference type="InterPro" id="IPR011989">
    <property type="entry name" value="ARM-like"/>
</dbReference>
<dbReference type="GO" id="GO:0044732">
    <property type="term" value="C:mitotic spindle pole body"/>
    <property type="evidence" value="ECO:0007669"/>
    <property type="project" value="UniProtKB-ARBA"/>
</dbReference>
<proteinExistence type="inferred from homology"/>
<dbReference type="SMART" id="SM01349">
    <property type="entry name" value="TOG"/>
    <property type="match status" value="5"/>
</dbReference>
<dbReference type="GO" id="GO:0005881">
    <property type="term" value="C:cytoplasmic microtubule"/>
    <property type="evidence" value="ECO:0007669"/>
    <property type="project" value="UniProtKB-ARBA"/>
</dbReference>
<dbReference type="Proteomes" id="UP001143981">
    <property type="component" value="Unassembled WGS sequence"/>
</dbReference>
<dbReference type="InterPro" id="IPR048491">
    <property type="entry name" value="XMAP215_CLASP_TOG"/>
</dbReference>
<feature type="region of interest" description="Disordered" evidence="8">
    <location>
        <begin position="880"/>
        <end position="920"/>
    </location>
</feature>
<feature type="compositionally biased region" description="Low complexity" evidence="8">
    <location>
        <begin position="534"/>
        <end position="553"/>
    </location>
</feature>
<feature type="region of interest" description="Disordered" evidence="8">
    <location>
        <begin position="580"/>
        <end position="641"/>
    </location>
</feature>
<dbReference type="GO" id="GO:0046785">
    <property type="term" value="P:microtubule polymerization"/>
    <property type="evidence" value="ECO:0007669"/>
    <property type="project" value="InterPro"/>
</dbReference>
<dbReference type="GO" id="GO:0051315">
    <property type="term" value="P:attachment of mitotic spindle microtubules to kinetochore"/>
    <property type="evidence" value="ECO:0007669"/>
    <property type="project" value="UniProtKB-ARBA"/>
</dbReference>
<gene>
    <name evidence="10" type="ORF">LPJ61_000085</name>
</gene>
<dbReference type="Pfam" id="PF12348">
    <property type="entry name" value="CLASP_N"/>
    <property type="match status" value="1"/>
</dbReference>
<feature type="region of interest" description="Disordered" evidence="8">
    <location>
        <begin position="520"/>
        <end position="553"/>
    </location>
</feature>
<evidence type="ECO:0000256" key="1">
    <source>
        <dbReference type="ARBA" id="ARBA00004186"/>
    </source>
</evidence>
<comment type="caution">
    <text evidence="10">The sequence shown here is derived from an EMBL/GenBank/DDBJ whole genome shotgun (WGS) entry which is preliminary data.</text>
</comment>
<comment type="subcellular location">
    <subcellularLocation>
        <location evidence="1">Cytoplasm</location>
        <location evidence="1">Cytoskeleton</location>
        <location evidence="1">Spindle</location>
    </subcellularLocation>
</comment>
<dbReference type="SUPFAM" id="SSF48371">
    <property type="entry name" value="ARM repeat"/>
    <property type="match status" value="3"/>
</dbReference>
<evidence type="ECO:0000256" key="4">
    <source>
        <dbReference type="ARBA" id="ARBA00022618"/>
    </source>
</evidence>
<feature type="compositionally biased region" description="Low complexity" evidence="8">
    <location>
        <begin position="2218"/>
        <end position="2234"/>
    </location>
</feature>
<keyword evidence="3" id="KW-0963">Cytoplasm</keyword>
<dbReference type="InterPro" id="IPR024395">
    <property type="entry name" value="CLASP_N_dom"/>
</dbReference>
<evidence type="ECO:0000259" key="9">
    <source>
        <dbReference type="SMART" id="SM01349"/>
    </source>
</evidence>
<feature type="compositionally biased region" description="Low complexity" evidence="8">
    <location>
        <begin position="273"/>
        <end position="282"/>
    </location>
</feature>
<feature type="domain" description="TOG" evidence="9">
    <location>
        <begin position="1330"/>
        <end position="1599"/>
    </location>
</feature>
<feature type="compositionally biased region" description="Pro residues" evidence="8">
    <location>
        <begin position="522"/>
        <end position="533"/>
    </location>
</feature>
<dbReference type="GO" id="GO:1990571">
    <property type="term" value="P:meiotic centromere clustering"/>
    <property type="evidence" value="ECO:0007669"/>
    <property type="project" value="UniProtKB-ARBA"/>
</dbReference>
<evidence type="ECO:0000256" key="5">
    <source>
        <dbReference type="ARBA" id="ARBA00022701"/>
    </source>
</evidence>
<feature type="domain" description="TOG" evidence="9">
    <location>
        <begin position="1"/>
        <end position="228"/>
    </location>
</feature>
<dbReference type="GO" id="GO:1990498">
    <property type="term" value="C:mitotic spindle microtubule"/>
    <property type="evidence" value="ECO:0007669"/>
    <property type="project" value="UniProtKB-ARBA"/>
</dbReference>
<feature type="compositionally biased region" description="Basic and acidic residues" evidence="8">
    <location>
        <begin position="1284"/>
        <end position="1306"/>
    </location>
</feature>
<dbReference type="GO" id="GO:0061863">
    <property type="term" value="F:microtubule plus end polymerase"/>
    <property type="evidence" value="ECO:0007669"/>
    <property type="project" value="InterPro"/>
</dbReference>
<dbReference type="FunFam" id="1.25.10.10:FF:000019">
    <property type="entry name" value="Cytoskeleton-associated protein 5"/>
    <property type="match status" value="1"/>
</dbReference>
<dbReference type="GO" id="GO:0030951">
    <property type="term" value="P:establishment or maintenance of microtubule cytoskeleton polarity"/>
    <property type="evidence" value="ECO:0007669"/>
    <property type="project" value="InterPro"/>
</dbReference>
<evidence type="ECO:0000256" key="3">
    <source>
        <dbReference type="ARBA" id="ARBA00022490"/>
    </source>
</evidence>
<dbReference type="PANTHER" id="PTHR12609">
    <property type="entry name" value="MICROTUBULE ASSOCIATED PROTEIN XMAP215"/>
    <property type="match status" value="1"/>
</dbReference>
<keyword evidence="11" id="KW-1185">Reference proteome</keyword>
<feature type="region of interest" description="Disordered" evidence="8">
    <location>
        <begin position="2218"/>
        <end position="2288"/>
    </location>
</feature>
<feature type="compositionally biased region" description="Low complexity" evidence="8">
    <location>
        <begin position="620"/>
        <end position="633"/>
    </location>
</feature>
<organism evidence="10 11">
    <name type="scientific">Coemansia biformis</name>
    <dbReference type="NCBI Taxonomy" id="1286918"/>
    <lineage>
        <taxon>Eukaryota</taxon>
        <taxon>Fungi</taxon>
        <taxon>Fungi incertae sedis</taxon>
        <taxon>Zoopagomycota</taxon>
        <taxon>Kickxellomycotina</taxon>
        <taxon>Kickxellomycetes</taxon>
        <taxon>Kickxellales</taxon>
        <taxon>Kickxellaceae</taxon>
        <taxon>Coemansia</taxon>
    </lineage>
</organism>
<accession>A0A9W7YJG4</accession>
<keyword evidence="6" id="KW-0131">Cell cycle</keyword>
<protein>
    <recommendedName>
        <fullName evidence="9">TOG domain-containing protein</fullName>
    </recommendedName>
</protein>
<feature type="compositionally biased region" description="Low complexity" evidence="8">
    <location>
        <begin position="1179"/>
        <end position="1193"/>
    </location>
</feature>
<comment type="similarity">
    <text evidence="2">Belongs to the CLASP family.</text>
</comment>
<dbReference type="GO" id="GO:0051010">
    <property type="term" value="F:microtubule plus-end binding"/>
    <property type="evidence" value="ECO:0007669"/>
    <property type="project" value="InterPro"/>
</dbReference>
<dbReference type="Pfam" id="PF21041">
    <property type="entry name" value="XMAP215_CLASP_TOG"/>
    <property type="match status" value="2"/>
</dbReference>
<dbReference type="Pfam" id="PF21040">
    <property type="entry name" value="CEP104-like_TOG"/>
    <property type="match status" value="1"/>
</dbReference>
<evidence type="ECO:0000256" key="6">
    <source>
        <dbReference type="ARBA" id="ARBA00022776"/>
    </source>
</evidence>
<feature type="compositionally biased region" description="Low complexity" evidence="8">
    <location>
        <begin position="1163"/>
        <end position="1172"/>
    </location>
</feature>
<name>A0A9W7YJG4_9FUNG</name>
<feature type="compositionally biased region" description="Low complexity" evidence="8">
    <location>
        <begin position="899"/>
        <end position="918"/>
    </location>
</feature>
<feature type="domain" description="TOG" evidence="9">
    <location>
        <begin position="283"/>
        <end position="519"/>
    </location>
</feature>
<evidence type="ECO:0000256" key="7">
    <source>
        <dbReference type="ARBA" id="ARBA00023212"/>
    </source>
</evidence>
<feature type="region of interest" description="Disordered" evidence="8">
    <location>
        <begin position="1700"/>
        <end position="1725"/>
    </location>
</feature>
<dbReference type="InterPro" id="IPR045110">
    <property type="entry name" value="XMAP215"/>
</dbReference>
<dbReference type="EMBL" id="JANBOI010000001">
    <property type="protein sequence ID" value="KAJ1736301.1"/>
    <property type="molecule type" value="Genomic_DNA"/>
</dbReference>
<feature type="region of interest" description="Disordered" evidence="8">
    <location>
        <begin position="2169"/>
        <end position="2204"/>
    </location>
</feature>
<keyword evidence="5" id="KW-0493">Microtubule</keyword>
<keyword evidence="6" id="KW-0498">Mitosis</keyword>
<dbReference type="OrthoDB" id="205662at2759"/>
<feature type="domain" description="TOG" evidence="9">
    <location>
        <begin position="923"/>
        <end position="1162"/>
    </location>
</feature>
<feature type="compositionally biased region" description="Pro residues" evidence="8">
    <location>
        <begin position="594"/>
        <end position="616"/>
    </location>
</feature>
<feature type="region of interest" description="Disordered" evidence="8">
    <location>
        <begin position="222"/>
        <end position="284"/>
    </location>
</feature>